<feature type="compositionally biased region" description="Low complexity" evidence="1">
    <location>
        <begin position="3419"/>
        <end position="3464"/>
    </location>
</feature>
<feature type="compositionally biased region" description="Polar residues" evidence="1">
    <location>
        <begin position="1116"/>
        <end position="1132"/>
    </location>
</feature>
<feature type="compositionally biased region" description="Low complexity" evidence="1">
    <location>
        <begin position="1346"/>
        <end position="1395"/>
    </location>
</feature>
<feature type="compositionally biased region" description="Polar residues" evidence="1">
    <location>
        <begin position="2086"/>
        <end position="2097"/>
    </location>
</feature>
<feature type="compositionally biased region" description="Polar residues" evidence="1">
    <location>
        <begin position="1630"/>
        <end position="1642"/>
    </location>
</feature>
<feature type="compositionally biased region" description="Low complexity" evidence="1">
    <location>
        <begin position="2098"/>
        <end position="2135"/>
    </location>
</feature>
<feature type="compositionally biased region" description="Polar residues" evidence="1">
    <location>
        <begin position="2716"/>
        <end position="2728"/>
    </location>
</feature>
<feature type="region of interest" description="Disordered" evidence="1">
    <location>
        <begin position="2581"/>
        <end position="3749"/>
    </location>
</feature>
<feature type="region of interest" description="Disordered" evidence="1">
    <location>
        <begin position="1086"/>
        <end position="2461"/>
    </location>
</feature>
<feature type="compositionally biased region" description="Low complexity" evidence="1">
    <location>
        <begin position="2329"/>
        <end position="2366"/>
    </location>
</feature>
<feature type="chain" id="PRO_5047324596" description="Apple domain-containing protein" evidence="2">
    <location>
        <begin position="21"/>
        <end position="4143"/>
    </location>
</feature>
<feature type="compositionally biased region" description="Polar residues" evidence="1">
    <location>
        <begin position="951"/>
        <end position="962"/>
    </location>
</feature>
<comment type="caution">
    <text evidence="4">The sequence shown here is derived from an EMBL/GenBank/DDBJ whole genome shotgun (WGS) entry which is preliminary data.</text>
</comment>
<feature type="region of interest" description="Disordered" evidence="1">
    <location>
        <begin position="815"/>
        <end position="835"/>
    </location>
</feature>
<feature type="compositionally biased region" description="Polar residues" evidence="1">
    <location>
        <begin position="2169"/>
        <end position="2180"/>
    </location>
</feature>
<feature type="region of interest" description="Disordered" evidence="1">
    <location>
        <begin position="942"/>
        <end position="976"/>
    </location>
</feature>
<dbReference type="SMART" id="SM00473">
    <property type="entry name" value="PAN_AP"/>
    <property type="match status" value="6"/>
</dbReference>
<evidence type="ECO:0000313" key="4">
    <source>
        <dbReference type="EMBL" id="KAK6736675.1"/>
    </source>
</evidence>
<feature type="compositionally biased region" description="Low complexity" evidence="1">
    <location>
        <begin position="2645"/>
        <end position="2682"/>
    </location>
</feature>
<accession>A0ABR1CF08</accession>
<proteinExistence type="predicted"/>
<feature type="compositionally biased region" description="Low complexity" evidence="1">
    <location>
        <begin position="1529"/>
        <end position="1551"/>
    </location>
</feature>
<feature type="compositionally biased region" description="Low complexity" evidence="1">
    <location>
        <begin position="3077"/>
        <end position="3101"/>
    </location>
</feature>
<feature type="compositionally biased region" description="Polar residues" evidence="1">
    <location>
        <begin position="312"/>
        <end position="328"/>
    </location>
</feature>
<feature type="region of interest" description="Disordered" evidence="1">
    <location>
        <begin position="620"/>
        <end position="639"/>
    </location>
</feature>
<evidence type="ECO:0000313" key="5">
    <source>
        <dbReference type="Proteomes" id="UP001303046"/>
    </source>
</evidence>
<evidence type="ECO:0000256" key="2">
    <source>
        <dbReference type="SAM" id="SignalP"/>
    </source>
</evidence>
<feature type="signal peptide" evidence="2">
    <location>
        <begin position="1"/>
        <end position="20"/>
    </location>
</feature>
<feature type="compositionally biased region" description="Polar residues" evidence="1">
    <location>
        <begin position="3628"/>
        <end position="3687"/>
    </location>
</feature>
<feature type="compositionally biased region" description="Basic and acidic residues" evidence="1">
    <location>
        <begin position="462"/>
        <end position="472"/>
    </location>
</feature>
<feature type="compositionally biased region" description="Polar residues" evidence="1">
    <location>
        <begin position="2317"/>
        <end position="2328"/>
    </location>
</feature>
<feature type="compositionally biased region" description="Polar residues" evidence="1">
    <location>
        <begin position="1553"/>
        <end position="1574"/>
    </location>
</feature>
<feature type="compositionally biased region" description="Polar residues" evidence="1">
    <location>
        <begin position="2822"/>
        <end position="2843"/>
    </location>
</feature>
<feature type="domain" description="Apple" evidence="3">
    <location>
        <begin position="4060"/>
        <end position="4138"/>
    </location>
</feature>
<feature type="compositionally biased region" description="Polar residues" evidence="1">
    <location>
        <begin position="3407"/>
        <end position="3418"/>
    </location>
</feature>
<feature type="region of interest" description="Disordered" evidence="1">
    <location>
        <begin position="449"/>
        <end position="492"/>
    </location>
</feature>
<feature type="compositionally biased region" description="Low complexity" evidence="1">
    <location>
        <begin position="1933"/>
        <end position="1969"/>
    </location>
</feature>
<dbReference type="InterPro" id="IPR052620">
    <property type="entry name" value="ELYS/MEL-28_NucAsmblyFactor"/>
</dbReference>
<feature type="region of interest" description="Disordered" evidence="1">
    <location>
        <begin position="312"/>
        <end position="348"/>
    </location>
</feature>
<feature type="compositionally biased region" description="Low complexity" evidence="1">
    <location>
        <begin position="3538"/>
        <end position="3562"/>
    </location>
</feature>
<evidence type="ECO:0000259" key="3">
    <source>
        <dbReference type="PROSITE" id="PS50948"/>
    </source>
</evidence>
<feature type="compositionally biased region" description="Polar residues" evidence="1">
    <location>
        <begin position="2987"/>
        <end position="2996"/>
    </location>
</feature>
<feature type="compositionally biased region" description="Acidic residues" evidence="1">
    <location>
        <begin position="3267"/>
        <end position="3277"/>
    </location>
</feature>
<feature type="compositionally biased region" description="Low complexity" evidence="1">
    <location>
        <begin position="2181"/>
        <end position="2218"/>
    </location>
</feature>
<feature type="compositionally biased region" description="Basic and acidic residues" evidence="1">
    <location>
        <begin position="1103"/>
        <end position="1114"/>
    </location>
</feature>
<organism evidence="4 5">
    <name type="scientific">Necator americanus</name>
    <name type="common">Human hookworm</name>
    <dbReference type="NCBI Taxonomy" id="51031"/>
    <lineage>
        <taxon>Eukaryota</taxon>
        <taxon>Metazoa</taxon>
        <taxon>Ecdysozoa</taxon>
        <taxon>Nematoda</taxon>
        <taxon>Chromadorea</taxon>
        <taxon>Rhabditida</taxon>
        <taxon>Rhabditina</taxon>
        <taxon>Rhabditomorpha</taxon>
        <taxon>Strongyloidea</taxon>
        <taxon>Ancylostomatidae</taxon>
        <taxon>Bunostominae</taxon>
        <taxon>Necator</taxon>
    </lineage>
</organism>
<dbReference type="EMBL" id="JAVFWL010000002">
    <property type="protein sequence ID" value="KAK6736675.1"/>
    <property type="molecule type" value="Genomic_DNA"/>
</dbReference>
<dbReference type="PANTHER" id="PTHR21583">
    <property type="entry name" value="ELYS PROTEIN"/>
    <property type="match status" value="1"/>
</dbReference>
<feature type="compositionally biased region" description="Low complexity" evidence="1">
    <location>
        <begin position="1766"/>
        <end position="1802"/>
    </location>
</feature>
<feature type="compositionally biased region" description="Polar residues" evidence="1">
    <location>
        <begin position="2003"/>
        <end position="2015"/>
    </location>
</feature>
<feature type="compositionally biased region" description="Polar residues" evidence="1">
    <location>
        <begin position="3005"/>
        <end position="3021"/>
    </location>
</feature>
<name>A0ABR1CF08_NECAM</name>
<feature type="compositionally biased region" description="Low complexity" evidence="1">
    <location>
        <begin position="1848"/>
        <end position="1866"/>
    </location>
</feature>
<dbReference type="InterPro" id="IPR003609">
    <property type="entry name" value="Pan_app"/>
</dbReference>
<keyword evidence="2" id="KW-0732">Signal</keyword>
<feature type="compositionally biased region" description="Low complexity" evidence="1">
    <location>
        <begin position="3313"/>
        <end position="3373"/>
    </location>
</feature>
<feature type="compositionally biased region" description="Polar residues" evidence="1">
    <location>
        <begin position="3137"/>
        <end position="3147"/>
    </location>
</feature>
<feature type="compositionally biased region" description="Low complexity" evidence="1">
    <location>
        <begin position="2729"/>
        <end position="2788"/>
    </location>
</feature>
<feature type="compositionally biased region" description="Polar residues" evidence="1">
    <location>
        <begin position="473"/>
        <end position="492"/>
    </location>
</feature>
<dbReference type="Proteomes" id="UP001303046">
    <property type="component" value="Unassembled WGS sequence"/>
</dbReference>
<feature type="compositionally biased region" description="Polar residues" evidence="1">
    <location>
        <begin position="3052"/>
        <end position="3076"/>
    </location>
</feature>
<evidence type="ECO:0000256" key="1">
    <source>
        <dbReference type="SAM" id="MobiDB-lite"/>
    </source>
</evidence>
<dbReference type="PANTHER" id="PTHR21583:SF8">
    <property type="entry name" value="PROTEIN ELYS"/>
    <property type="match status" value="1"/>
</dbReference>
<feature type="compositionally biased region" description="Polar residues" evidence="1">
    <location>
        <begin position="2633"/>
        <end position="2644"/>
    </location>
</feature>
<feature type="compositionally biased region" description="Polar residues" evidence="1">
    <location>
        <begin position="2884"/>
        <end position="2907"/>
    </location>
</feature>
<sequence>MWTLVLLLHLVANQLVAVRSAPVNLPQTITCPDNNIYVYVNESAHDRTPYIFVELHSDDLQDCIHKCFGNQFCYSLKYESTAVEPCSLYYFAAYNCSRQQLVEANSVQYHGGAITIDCLRCPKNGDFVTAPTFEGFTDQTIVALDSSGHPIISKPLIKEVTNNIESKLAHAPGAAPPAATPPESKDPLRKPTGGEAASAPKTPQQPAESRKAVEERVCSGGLKFLSTTSVDLETVELLLNETTVASGNECAQLCYDLKCGFAYYKPLDKLCRFTSNTDDVVDGSTCDVSGRHYTNKVSEEDPVQLTCVSCESPTAESTNSPKKAQESQPHIEFSEDTSSNHQSRPSPSITSTLYPACIINFQLDEEADTLSFNHYEVKKVRSVNDCARICFRGRCSAAVYSPLKGECRLGSDRKETCTNAQSTIRYPKEKDVKIQCFRCSSPKHFANELEHSDESVTTPEISHQEDQQRINEEQGQQDQTTPSPLSSAETTSNVVELSTLVPTTAAAESSSTLGSQATTLVRKHCLIKFQARPFSERPPEFTAPFEIELPVDSVELCATRCYQDGCSGAKYDPKAGTCALSYNDKRFCAKEDVVLHYKAEEVTWLHCVNCYSVKISSDVPSTTTSTETSVTTTPSRSTSFGTDVAAVEHKTTTSVSNGEEGFSTIPNSVPTSAPSKDFQRGCLIKFQALPIAERPAHLTAPFELDLNVDSIELCATRCYQDGCTGAKYDPDSKTCSLSYNDKQYCTNAKVNLHYDAKNITWLHCVNCYSLKESDKTELAEQHEAAVTHVPSDDSTSLTTTTAQSTTKTVELSLATDGTTPDIGEPVQVQGNRTRPETASHFQRGCAIKFQARPFSQRPAQFHAEFEIELHVDSVELCATRCYQDGCSGAKFDPKTMSCALSYNDKHFCTTAEVVLHYEAKELTWIHCVNCYSLKSRAEQESKAEKKPENIDLTTTEPSSSTEAQRDKDSSTPALLNETTISQKEIDALLEKGDGCVVNFQIVELEERPPHFTSTFERSFTAETAEICAFRCYQDGCTGAKFQPDSNSCSLSYHDKAFCSNSNLVTVARPHQPVFMHCLSCVPHKSATEEGRTDNGFLSENVDETTKKEDFEEAKLQVTSEPASSTMTTSPEGTVTEPGGREVITTGKLEESTTSSQKEASGEEPQESNKVPNVQASVDEGASTVPAAGPSETPTTTTSSGEPSATSSTVTTPTGSEGTSASTSETGTSVTEAGGTTSSQEEASGEEPQESNKVPNVQASVDEGASTVPAAGPSATPTTAASSGEPSATSSTVTSPTGSEGTSASTSETGTSVTEAGGTTSSQEEASGEEPQESNKVPNVQASVDEGASTVPAAGSSATPTTAASSGEPSAKSSTVASPTGSEGTTASPTATPTASQLVLKKRPSISGTGTSVTEAGGTTSSQEEASGEEPQESNKVPNVQASVDEGASTVPAAGSSETPTTAASSGEPSASSTVASPTGSKERLPASHQRRHQQQPPTGAEETTAKEASGEEPQESNKVPNVQASVDEGASTVPAAGPSATPTTAASSGAAQFQPNPTSSSSGEPSATHNSLSNWLLKKRPVSSTSVTEAGGTTSSQEEASGEEPQESNKVPNVQASVDEGASTVPAAGSSETPTTAASSGEPSATSSTVASPTGSEGTTASTSGTGTSVTEAGGTTSSQEEASGEEPQESNKVPNVQASVDEGASTVPAAGSSETPTTAASSGTSVTEAGGTTSSQEEASGEEPQESNKVPNVQASVDEGASTVPAAGSSETPTTAASSGTTASTSGTGTSVTEAGGTTSSQEEASGEEPQESNKVPNVQASVDEGASTVPAAGSSETPTTAASSGEPSATSSTVTSPTGSEGTTAILLRAQDHASQLVLKTTASTSGTGTSVTEAGGTTSSQEEASGEEPQESNKVPNVQASVDEGASTVPAAGSSETPTTAASSGTTASTSGTGTSVTEAGGTTSSQEEASGEEPQESNKVPNVQASVDEGASTVPAAGSSETPTTAASSGEPSATSSTVTSPTGAEETTASTSGTGTSVTEAGGTTSSQEEASGEEPQESNKVPNVQASVDEGASTVPAAGSSETPTTAASSGEPSATSSTVTSPTGSEGTTASTSGTGTSVTEAGGTTSSQEEASGEEPQESNKVPNVQASVDEGASTVPAAGSSETPTTAASSGEPSATSSTVTSPTGSEGTTASTSGTGTSVTEAGGTTSSQEEASGEEPQESNKHHRKPQTTAASSGEPSATSSTVTSPTGSEGTTASTSGTGTSVTEAGGTTSSQEEASGEEPQESNKVPNVQASVDEGASTVPAAGSSETPTTAASSGEPSATSSTVTSPTGSEGTTASTSGTGTSVTEAGGTTSSQEEASGEEPQESNKVPNVQASVDEGASTVPAAGSSETPTTAASSGEPSATSSTVTSPTGSEGTTASTSGTGTSVTEAGGTTSSQEEASEKNHKKQKCLMHATANIQQEEASGEEPQETIKCLMCKQVKMREQAQFQLQDHRKPQQQQRVLVNHQHTSTVTNALLQLVLKKRLPVLLGQAPPSLRLVAQHPAKRRQAEKNHKKAIKCLMCKQETTASTSGTGTSVTEAGGTTSSQEEASGEEPQESNKVPNVQASVDEGASTVPAAGSSETPTTAASSGEPSATSSTVTSPTGSEGTTASTSGTGTSVTEAGGTTSSQEEASGEEPQESNKVPNVQASVDEGASTVPAAGSSETPTTAASSGEPSATSSTVASPTGSEGTTTSAGEPSATSPTAASPTGAEETTASTSGTGTSVTEAGGTTSSQEEASGEEPQESNKVPNVQASVDEGASTVPAAGSSETPTTAASSGEPSATSSTVTSPIGSEEEASGEEPQESNKVPNVQASVDEGASTVPAAGPSETPTTAASSGEPSATSPTVTSQLHEGTTTSASEPSATSPAAASPTGAEETTASTSGTGTSVTEAGGTTSSQEEASGEEPHESNKVPNVQASEDEGASTVPAAGSSETPTTAASSVLLGRASPTYTVTEAGGTTSSQEEASGEEPQESNKVPNVQASVDEGASTLPAAGSSETPTTAASSGEPSATSSTVTSPIGSEGTTASTSGTGTSVTEAGGTTSSQEEASGEEPQESNKVPNVQASVDEGASTLPAAGPSETPTTAASSGEPSATSSTVTSSTGSEGTTTSASEPSAMSPAAASPTGAEETTASTSGTGTSVTEAGGTTSSQEEASGEEPHESNKVPNVQASVDEGASTLPAAGSSETPTTAASSGEPSATSSTVTSPIGSEEEASGEEPQESNKVPNVQASVDEGASTLPAAGPSETPTTAASSGEPSATSSTVTSSTGSEGTTTSASEPSATSPAAASPTGAEETTASTSGTGTSVTEAGGTTSSQEEASGEEPHESNKVPNVQASVDEGASTLPAPGSSETPTTAANSGEPSATSSTVTSPTGSEGTTTSASEPSATSPAAASPTGAEETTASTSQHGSFVTEVDGDEVTTVGIPEQATTSSGVEASGEEPMEINKIPNVQASVDEGATTELAADSSETPTTAASNDEPSPTSSSSTSPTGPKGTTSSAPGDSEPSETPPTAPSPIGNEGTTTNTSQHGSFVTEVDGDGITTVEKPHEATTSSEIDSSGEESIKGNKVPNVQTSVNEEATTEPTAGSSPATETITSTAGPYGSSTRIGGADSTSPSSFARPLDSSSIQDTTPKTTTDEEDSIINPTLLERPHKISLPINVGFVPGSDPDIAHESGEDDEEEAGKTDSPKQLDYEDEVTVKTVELASVTTTAAGGRSSTTEPPVQAVKDLIEALASGGLDAVLGQPRHQSEVLENASRKLGELKKYLHKPVERKQDCSSRHVRFVPGELTDLTTKFDADATVYSLQHCARICYEIGCTFAAFTRYPRPVCLMRYGNATASECDANVRSTTFWRFSGIQQVVKLECIKCDLKSEFISQKEKIDITNLNGFSTDDLNTVVPAHEGVTTRCDGRLEFQTLPVGSLPPLNITNDVGARTPADCAKKCFETGGCSTAGFLASPSGNISNGVCLLTSDANVCGNSADYVPQHAALNPFVISCIKCSPCTYNIRTVTPDRVLPDFSYVTSVSSVGECAQACYDRRCTMAQYNSQQHSCTMTSEPMESKCSREVAVVTEGVLPVTLECVSCSS</sequence>
<feature type="compositionally biased region" description="Low complexity" evidence="1">
    <location>
        <begin position="2016"/>
        <end position="2052"/>
    </location>
</feature>
<feature type="compositionally biased region" description="Polar residues" evidence="1">
    <location>
        <begin position="1582"/>
        <end position="1599"/>
    </location>
</feature>
<feature type="compositionally biased region" description="Polar residues" evidence="1">
    <location>
        <begin position="336"/>
        <end position="348"/>
    </location>
</feature>
<feature type="compositionally biased region" description="Polar residues" evidence="1">
    <location>
        <begin position="1405"/>
        <end position="1424"/>
    </location>
</feature>
<feature type="compositionally biased region" description="Low complexity" evidence="1">
    <location>
        <begin position="2908"/>
        <end position="2953"/>
    </location>
</feature>
<keyword evidence="5" id="KW-1185">Reference proteome</keyword>
<feature type="compositionally biased region" description="Polar residues" evidence="1">
    <location>
        <begin position="1455"/>
        <end position="1479"/>
    </location>
</feature>
<feature type="compositionally biased region" description="Low complexity" evidence="1">
    <location>
        <begin position="1643"/>
        <end position="1679"/>
    </location>
</feature>
<feature type="compositionally biased region" description="Polar residues" evidence="1">
    <location>
        <begin position="3578"/>
        <end position="3589"/>
    </location>
</feature>
<feature type="compositionally biased region" description="Low complexity" evidence="1">
    <location>
        <begin position="2412"/>
        <end position="2449"/>
    </location>
</feature>
<gene>
    <name evidence="4" type="primary">Necator_chrII.g7192</name>
    <name evidence="4" type="ORF">RB195_019399</name>
</gene>
<feature type="compositionally biased region" description="Polar residues" evidence="1">
    <location>
        <begin position="3241"/>
        <end position="3262"/>
    </location>
</feature>
<feature type="domain" description="Apple" evidence="3">
    <location>
        <begin position="3966"/>
        <end position="4045"/>
    </location>
</feature>
<feature type="compositionally biased region" description="Low complexity" evidence="1">
    <location>
        <begin position="1263"/>
        <end position="1321"/>
    </location>
</feature>
<feature type="compositionally biased region" description="Low complexity" evidence="1">
    <location>
        <begin position="2246"/>
        <end position="2283"/>
    </location>
</feature>
<feature type="compositionally biased region" description="Acidic residues" evidence="1">
    <location>
        <begin position="2848"/>
        <end position="2858"/>
    </location>
</feature>
<protein>
    <recommendedName>
        <fullName evidence="3">Apple domain-containing protein</fullName>
    </recommendedName>
</protein>
<dbReference type="PROSITE" id="PS50948">
    <property type="entry name" value="PAN"/>
    <property type="match status" value="2"/>
</dbReference>
<feature type="compositionally biased region" description="Polar residues" evidence="1">
    <location>
        <begin position="1836"/>
        <end position="1847"/>
    </location>
</feature>
<feature type="region of interest" description="Disordered" evidence="1">
    <location>
        <begin position="170"/>
        <end position="212"/>
    </location>
</feature>
<feature type="compositionally biased region" description="Low complexity" evidence="1">
    <location>
        <begin position="1185"/>
        <end position="1238"/>
    </location>
</feature>
<feature type="compositionally biased region" description="Polar residues" evidence="1">
    <location>
        <begin position="1713"/>
        <end position="1739"/>
    </location>
</feature>
<feature type="compositionally biased region" description="Polar residues" evidence="1">
    <location>
        <begin position="3525"/>
        <end position="3537"/>
    </location>
</feature>
<feature type="compositionally biased region" description="Low complexity" evidence="1">
    <location>
        <begin position="2581"/>
        <end position="2599"/>
    </location>
</feature>
<feature type="compositionally biased region" description="Polar residues" evidence="1">
    <location>
        <begin position="2400"/>
        <end position="2411"/>
    </location>
</feature>
<reference evidence="4 5" key="1">
    <citation type="submission" date="2023-08" db="EMBL/GenBank/DDBJ databases">
        <title>A Necator americanus chromosomal reference genome.</title>
        <authorList>
            <person name="Ilik V."/>
            <person name="Petrzelkova K.J."/>
            <person name="Pardy F."/>
            <person name="Fuh T."/>
            <person name="Niatou-Singa F.S."/>
            <person name="Gouil Q."/>
            <person name="Baker L."/>
            <person name="Ritchie M.E."/>
            <person name="Jex A.R."/>
            <person name="Gazzola D."/>
            <person name="Li H."/>
            <person name="Toshio Fujiwara R."/>
            <person name="Zhan B."/>
            <person name="Aroian R.V."/>
            <person name="Pafco B."/>
            <person name="Schwarz E.M."/>
        </authorList>
    </citation>
    <scope>NUCLEOTIDE SEQUENCE [LARGE SCALE GENOMIC DNA]</scope>
    <source>
        <strain evidence="4 5">Aroian</strain>
        <tissue evidence="4">Whole animal</tissue>
    </source>
</reference>
<feature type="compositionally biased region" description="Low complexity" evidence="1">
    <location>
        <begin position="3148"/>
        <end position="3207"/>
    </location>
</feature>
<feature type="compositionally biased region" description="Polar residues" evidence="1">
    <location>
        <begin position="3303"/>
        <end position="3312"/>
    </location>
</feature>
<feature type="compositionally biased region" description="Low complexity" evidence="1">
    <location>
        <begin position="1883"/>
        <end position="1903"/>
    </location>
</feature>